<organism evidence="1 2">
    <name type="scientific">OM182 bacterium</name>
    <dbReference type="NCBI Taxonomy" id="2510334"/>
    <lineage>
        <taxon>Bacteria</taxon>
        <taxon>Pseudomonadati</taxon>
        <taxon>Pseudomonadota</taxon>
        <taxon>Gammaproteobacteria</taxon>
        <taxon>OMG group</taxon>
        <taxon>OM182 clade</taxon>
    </lineage>
</organism>
<comment type="caution">
    <text evidence="1">The sequence shown here is derived from an EMBL/GenBank/DDBJ whole genome shotgun (WGS) entry which is preliminary data.</text>
</comment>
<protein>
    <submittedName>
        <fullName evidence="1">Glycosyltransferase</fullName>
    </submittedName>
</protein>
<reference evidence="1 2" key="1">
    <citation type="submission" date="2019-02" db="EMBL/GenBank/DDBJ databases">
        <title>Prokaryotic population dynamics and viral predation in marine succession experiment using metagenomics: the confinement effect.</title>
        <authorList>
            <person name="Haro-Moreno J.M."/>
            <person name="Rodriguez-Valera F."/>
            <person name="Lopez-Perez M."/>
        </authorList>
    </citation>
    <scope>NUCLEOTIDE SEQUENCE [LARGE SCALE GENOMIC DNA]</scope>
    <source>
        <strain evidence="1">MED-G157</strain>
    </source>
</reference>
<accession>A0A520RWR6</accession>
<proteinExistence type="predicted"/>
<gene>
    <name evidence="1" type="ORF">EVA68_08580</name>
</gene>
<name>A0A520RWR6_9GAMM</name>
<dbReference type="EMBL" id="SHAG01000066">
    <property type="protein sequence ID" value="RZO74690.1"/>
    <property type="molecule type" value="Genomic_DNA"/>
</dbReference>
<dbReference type="Proteomes" id="UP000316199">
    <property type="component" value="Unassembled WGS sequence"/>
</dbReference>
<evidence type="ECO:0000313" key="1">
    <source>
        <dbReference type="EMBL" id="RZO74690.1"/>
    </source>
</evidence>
<dbReference type="Pfam" id="PF13528">
    <property type="entry name" value="Glyco_trans_1_3"/>
    <property type="match status" value="1"/>
</dbReference>
<dbReference type="AlphaFoldDB" id="A0A520RWR6"/>
<dbReference type="GO" id="GO:0016740">
    <property type="term" value="F:transferase activity"/>
    <property type="evidence" value="ECO:0007669"/>
    <property type="project" value="UniProtKB-KW"/>
</dbReference>
<dbReference type="NCBIfam" id="TIGR00661">
    <property type="entry name" value="MJ1255"/>
    <property type="match status" value="1"/>
</dbReference>
<keyword evidence="1" id="KW-0808">Transferase</keyword>
<sequence length="344" mass="39335">MRILYGIQGTGNGHLTRSIAMIESINRYDSDVEVDVLISGRQREDLAIEANEIIWREGATFVIKNGNVQLASTLLNFRPMTIIKDVGRLKVDRYDLIISDYEPIVTWAAEIRRKKAIGIGHQYAFYYDIPVQGGNFFSKKVMKYFAPASKKVGLHWHHFNQPILPPIIDIKPASESEILENKVVVYLPFEDIEELTTSLRKIKDYDFYIYHPKLQNTDQGNIHKRTTSRLRFKEDLLSSKSVICNTGFELISECLTLGIRVLTKPVGKQIEQESNAVALSKMAYAKVVNKLVIAEIRNWLKGNDFVKISYPNTQESLTQWLLSGANQPVEEIADKLWAGVRVYR</sequence>
<dbReference type="InterPro" id="IPR005262">
    <property type="entry name" value="MJ1255-like"/>
</dbReference>
<evidence type="ECO:0000313" key="2">
    <source>
        <dbReference type="Proteomes" id="UP000316199"/>
    </source>
</evidence>